<reference evidence="10" key="1">
    <citation type="submission" date="2020-02" db="EMBL/GenBank/DDBJ databases">
        <authorList>
            <person name="Meier V. D."/>
        </authorList>
    </citation>
    <scope>NUCLEOTIDE SEQUENCE</scope>
    <source>
        <strain evidence="10">AVDCRST_MAG10</strain>
    </source>
</reference>
<comment type="subcellular location">
    <subcellularLocation>
        <location evidence="1">Cell membrane</location>
        <topology evidence="1">Multi-pass membrane protein</topology>
    </subcellularLocation>
</comment>
<dbReference type="Gene3D" id="3.40.50.300">
    <property type="entry name" value="P-loop containing nucleotide triphosphate hydrolases"/>
    <property type="match status" value="1"/>
</dbReference>
<keyword evidence="2 7" id="KW-0812">Transmembrane</keyword>
<keyword evidence="4 10" id="KW-0067">ATP-binding</keyword>
<dbReference type="CDD" id="cd03228">
    <property type="entry name" value="ABCC_MRP_Like"/>
    <property type="match status" value="1"/>
</dbReference>
<dbReference type="PROSITE" id="PS50893">
    <property type="entry name" value="ABC_TRANSPORTER_2"/>
    <property type="match status" value="1"/>
</dbReference>
<dbReference type="InterPro" id="IPR039421">
    <property type="entry name" value="Type_1_exporter"/>
</dbReference>
<dbReference type="InterPro" id="IPR011527">
    <property type="entry name" value="ABC1_TM_dom"/>
</dbReference>
<feature type="transmembrane region" description="Helical" evidence="7">
    <location>
        <begin position="24"/>
        <end position="44"/>
    </location>
</feature>
<evidence type="ECO:0000259" key="8">
    <source>
        <dbReference type="PROSITE" id="PS50893"/>
    </source>
</evidence>
<evidence type="ECO:0000256" key="1">
    <source>
        <dbReference type="ARBA" id="ARBA00004651"/>
    </source>
</evidence>
<gene>
    <name evidence="10" type="ORF">AVDCRST_MAG10-2737</name>
</gene>
<dbReference type="EMBL" id="CADCTB010000169">
    <property type="protein sequence ID" value="CAA9260742.1"/>
    <property type="molecule type" value="Genomic_DNA"/>
</dbReference>
<evidence type="ECO:0000256" key="4">
    <source>
        <dbReference type="ARBA" id="ARBA00022840"/>
    </source>
</evidence>
<feature type="domain" description="ABC transporter" evidence="8">
    <location>
        <begin position="344"/>
        <end position="587"/>
    </location>
</feature>
<keyword evidence="5 7" id="KW-1133">Transmembrane helix</keyword>
<name>A0A6J4IVY3_9ACTN</name>
<dbReference type="InterPro" id="IPR003593">
    <property type="entry name" value="AAA+_ATPase"/>
</dbReference>
<evidence type="ECO:0000256" key="6">
    <source>
        <dbReference type="ARBA" id="ARBA00023136"/>
    </source>
</evidence>
<dbReference type="PANTHER" id="PTHR43394:SF1">
    <property type="entry name" value="ATP-BINDING CASSETTE SUB-FAMILY B MEMBER 10, MITOCHONDRIAL"/>
    <property type="match status" value="1"/>
</dbReference>
<dbReference type="AlphaFoldDB" id="A0A6J4IVY3"/>
<keyword evidence="3" id="KW-0547">Nucleotide-binding</keyword>
<dbReference type="InterPro" id="IPR036640">
    <property type="entry name" value="ABC1_TM_sf"/>
</dbReference>
<dbReference type="PANTHER" id="PTHR43394">
    <property type="entry name" value="ATP-DEPENDENT PERMEASE MDL1, MITOCHONDRIAL"/>
    <property type="match status" value="1"/>
</dbReference>
<dbReference type="GO" id="GO:0016887">
    <property type="term" value="F:ATP hydrolysis activity"/>
    <property type="evidence" value="ECO:0007669"/>
    <property type="project" value="InterPro"/>
</dbReference>
<evidence type="ECO:0000256" key="3">
    <source>
        <dbReference type="ARBA" id="ARBA00022741"/>
    </source>
</evidence>
<evidence type="ECO:0000256" key="2">
    <source>
        <dbReference type="ARBA" id="ARBA00022692"/>
    </source>
</evidence>
<feature type="domain" description="ABC transmembrane type-1" evidence="9">
    <location>
        <begin position="24"/>
        <end position="306"/>
    </location>
</feature>
<sequence length="593" mass="63663">MADGRRVLGVLVDFARGAGIRRSIFAVATTLVAGAAAVSVSLWLKLILDSVAEGDLTRVTVLAVVLGVTVTLQAAASSLSGLFLAALQFSCGVQVVCGIMQAGSRPPGIEHYERPDFADRIALLKEHTNDVSGFLPALSYGLALTVRVAITAVLLAGVHPALLFLPVLALPSLYAGSRAERAVDEANVATAEQGRLEQHLFRLATTASPAKEVRIFGLGAEIVQRQRRAWDEVTETLARAQLRAGLLRTAGWVPFAAGYLAAVALVLARAGRGEATPGDVLLVMVLAGQVNGQVAELLNVTNRSAAGVRVVRRYLWLQDYAREAVARSTPEQHVPVPATVKRGIELRDVSFRYPGDDRKEVLEDVTLSLEAGSTVAIVGENGAGKTSLVKLLCRFYEPTSGTITVDGTDLRSFDVADWRRHLSAGFQDFARFELRLREAVGIGSISSLHDGGRVRGALGRVGADLRLDLEQQLGQQWPGGVDLSEGQWQKVAMARAMMPEEPVLLILDEPTSGLDPHAEHALFELFAGVAADTAMRSGAIALFVSHRFSTVRMADHIIVLAHGRVVEQGDHASLMEKRGLYADLYEIQARAYE</sequence>
<dbReference type="PROSITE" id="PS50929">
    <property type="entry name" value="ABC_TM1F"/>
    <property type="match status" value="1"/>
</dbReference>
<dbReference type="GO" id="GO:0005886">
    <property type="term" value="C:plasma membrane"/>
    <property type="evidence" value="ECO:0007669"/>
    <property type="project" value="UniProtKB-SubCell"/>
</dbReference>
<dbReference type="SMART" id="SM00382">
    <property type="entry name" value="AAA"/>
    <property type="match status" value="1"/>
</dbReference>
<proteinExistence type="predicted"/>
<keyword evidence="6 7" id="KW-0472">Membrane</keyword>
<dbReference type="InterPro" id="IPR003439">
    <property type="entry name" value="ABC_transporter-like_ATP-bd"/>
</dbReference>
<feature type="transmembrane region" description="Helical" evidence="7">
    <location>
        <begin position="148"/>
        <end position="171"/>
    </location>
</feature>
<dbReference type="GO" id="GO:0015421">
    <property type="term" value="F:ABC-type oligopeptide transporter activity"/>
    <property type="evidence" value="ECO:0007669"/>
    <property type="project" value="TreeGrafter"/>
</dbReference>
<accession>A0A6J4IVY3</accession>
<dbReference type="InterPro" id="IPR027417">
    <property type="entry name" value="P-loop_NTPase"/>
</dbReference>
<protein>
    <submittedName>
        <fullName evidence="10">Efflux ABC transporter, permease/ATP-binding protein</fullName>
    </submittedName>
</protein>
<dbReference type="SUPFAM" id="SSF52540">
    <property type="entry name" value="P-loop containing nucleoside triphosphate hydrolases"/>
    <property type="match status" value="1"/>
</dbReference>
<evidence type="ECO:0000256" key="5">
    <source>
        <dbReference type="ARBA" id="ARBA00022989"/>
    </source>
</evidence>
<feature type="transmembrane region" description="Helical" evidence="7">
    <location>
        <begin position="56"/>
        <end position="75"/>
    </location>
</feature>
<evidence type="ECO:0000313" key="10">
    <source>
        <dbReference type="EMBL" id="CAA9260742.1"/>
    </source>
</evidence>
<dbReference type="SUPFAM" id="SSF90123">
    <property type="entry name" value="ABC transporter transmembrane region"/>
    <property type="match status" value="1"/>
</dbReference>
<organism evidence="10">
    <name type="scientific">uncultured Acidimicrobiales bacterium</name>
    <dbReference type="NCBI Taxonomy" id="310071"/>
    <lineage>
        <taxon>Bacteria</taxon>
        <taxon>Bacillati</taxon>
        <taxon>Actinomycetota</taxon>
        <taxon>Acidimicrobiia</taxon>
        <taxon>Acidimicrobiales</taxon>
        <taxon>environmental samples</taxon>
    </lineage>
</organism>
<evidence type="ECO:0000256" key="7">
    <source>
        <dbReference type="SAM" id="Phobius"/>
    </source>
</evidence>
<dbReference type="Pfam" id="PF00005">
    <property type="entry name" value="ABC_tran"/>
    <property type="match status" value="1"/>
</dbReference>
<dbReference type="GO" id="GO:0005524">
    <property type="term" value="F:ATP binding"/>
    <property type="evidence" value="ECO:0007669"/>
    <property type="project" value="UniProtKB-KW"/>
</dbReference>
<evidence type="ECO:0000259" key="9">
    <source>
        <dbReference type="PROSITE" id="PS50929"/>
    </source>
</evidence>
<dbReference type="Gene3D" id="1.20.1560.10">
    <property type="entry name" value="ABC transporter type 1, transmembrane domain"/>
    <property type="match status" value="1"/>
</dbReference>